<reference evidence="2" key="1">
    <citation type="journal article" date="2021" name="IMA Fungus">
        <title>Genomic characterization of three marine fungi, including Emericellopsis atlantica sp. nov. with signatures of a generalist lifestyle and marine biomass degradation.</title>
        <authorList>
            <person name="Hagestad O.C."/>
            <person name="Hou L."/>
            <person name="Andersen J.H."/>
            <person name="Hansen E.H."/>
            <person name="Altermark B."/>
            <person name="Li C."/>
            <person name="Kuhnert E."/>
            <person name="Cox R.J."/>
            <person name="Crous P.W."/>
            <person name="Spatafora J.W."/>
            <person name="Lail K."/>
            <person name="Amirebrahimi M."/>
            <person name="Lipzen A."/>
            <person name="Pangilinan J."/>
            <person name="Andreopoulos W."/>
            <person name="Hayes R.D."/>
            <person name="Ng V."/>
            <person name="Grigoriev I.V."/>
            <person name="Jackson S.A."/>
            <person name="Sutton T.D.S."/>
            <person name="Dobson A.D.W."/>
            <person name="Rama T."/>
        </authorList>
    </citation>
    <scope>NUCLEOTIDE SEQUENCE</scope>
    <source>
        <strain evidence="2">TS7</strain>
    </source>
</reference>
<dbReference type="GeneID" id="70291441"/>
<dbReference type="InterPro" id="IPR036047">
    <property type="entry name" value="F-box-like_dom_sf"/>
</dbReference>
<dbReference type="Pfam" id="PF00646">
    <property type="entry name" value="F-box"/>
    <property type="match status" value="1"/>
</dbReference>
<dbReference type="RefSeq" id="XP_046120068.1">
    <property type="nucleotide sequence ID" value="XM_046260538.1"/>
</dbReference>
<dbReference type="AlphaFoldDB" id="A0A9P7ZPW7"/>
<dbReference type="OrthoDB" id="5232052at2759"/>
<name>A0A9P7ZPW7_9HYPO</name>
<dbReference type="EMBL" id="MU251249">
    <property type="protein sequence ID" value="KAG9256144.1"/>
    <property type="molecule type" value="Genomic_DNA"/>
</dbReference>
<organism evidence="2 3">
    <name type="scientific">Emericellopsis atlantica</name>
    <dbReference type="NCBI Taxonomy" id="2614577"/>
    <lineage>
        <taxon>Eukaryota</taxon>
        <taxon>Fungi</taxon>
        <taxon>Dikarya</taxon>
        <taxon>Ascomycota</taxon>
        <taxon>Pezizomycotina</taxon>
        <taxon>Sordariomycetes</taxon>
        <taxon>Hypocreomycetidae</taxon>
        <taxon>Hypocreales</taxon>
        <taxon>Bionectriaceae</taxon>
        <taxon>Emericellopsis</taxon>
    </lineage>
</organism>
<evidence type="ECO:0000313" key="2">
    <source>
        <dbReference type="EMBL" id="KAG9256144.1"/>
    </source>
</evidence>
<sequence>MPTSKKMGPSLLELPAELQRMIISQLDYESLIHLSATNRFFNHTVNPQAMADPLDKLQFVMRAAKDFPQHRPSEKGQEYHPGNFECYICFKVRSPDCFDALQSQTAYIDRLGRPVRDRQPTQADTLVSLRRFCIECGVRAGLHVASDSLTTRTGRDLWICSCLRVWSKHQVLRCPSCGGDCPLRPRKKMGVDKIPPQPPRFLSRVVGQMAT</sequence>
<keyword evidence="3" id="KW-1185">Reference proteome</keyword>
<dbReference type="SUPFAM" id="SSF81383">
    <property type="entry name" value="F-box domain"/>
    <property type="match status" value="1"/>
</dbReference>
<evidence type="ECO:0000259" key="1">
    <source>
        <dbReference type="PROSITE" id="PS50181"/>
    </source>
</evidence>
<dbReference type="InterPro" id="IPR001810">
    <property type="entry name" value="F-box_dom"/>
</dbReference>
<dbReference type="PROSITE" id="PS50181">
    <property type="entry name" value="FBOX"/>
    <property type="match status" value="1"/>
</dbReference>
<comment type="caution">
    <text evidence="2">The sequence shown here is derived from an EMBL/GenBank/DDBJ whole genome shotgun (WGS) entry which is preliminary data.</text>
</comment>
<feature type="domain" description="F-box" evidence="1">
    <location>
        <begin position="8"/>
        <end position="54"/>
    </location>
</feature>
<dbReference type="Proteomes" id="UP000887229">
    <property type="component" value="Unassembled WGS sequence"/>
</dbReference>
<proteinExistence type="predicted"/>
<accession>A0A9P7ZPW7</accession>
<evidence type="ECO:0000313" key="3">
    <source>
        <dbReference type="Proteomes" id="UP000887229"/>
    </source>
</evidence>
<gene>
    <name evidence="2" type="ORF">F5Z01DRAFT_541853</name>
</gene>
<protein>
    <recommendedName>
        <fullName evidence="1">F-box domain-containing protein</fullName>
    </recommendedName>
</protein>